<evidence type="ECO:0000256" key="2">
    <source>
        <dbReference type="ARBA" id="ARBA00022670"/>
    </source>
</evidence>
<protein>
    <submittedName>
        <fullName evidence="10">(Atlantic silverside) hypothetical protein</fullName>
    </submittedName>
</protein>
<evidence type="ECO:0000313" key="10">
    <source>
        <dbReference type="EMBL" id="CAG6014270.1"/>
    </source>
</evidence>
<comment type="caution">
    <text evidence="10">The sequence shown here is derived from an EMBL/GenBank/DDBJ whole genome shotgun (WGS) entry which is preliminary data.</text>
</comment>
<feature type="domain" description="Cathepsin propeptide inhibitor" evidence="9">
    <location>
        <begin position="1"/>
        <end position="42"/>
    </location>
</feature>
<dbReference type="FunFam" id="3.90.70.10:FF:000006">
    <property type="entry name" value="Cathepsin S"/>
    <property type="match status" value="2"/>
</dbReference>
<dbReference type="AlphaFoldDB" id="A0A8S4BRY2"/>
<dbReference type="Gene3D" id="3.90.70.10">
    <property type="entry name" value="Cysteine proteinases"/>
    <property type="match status" value="2"/>
</dbReference>
<feature type="domain" description="Peptidase C1A papain C-terminal" evidence="8">
    <location>
        <begin position="420"/>
        <end position="634"/>
    </location>
</feature>
<dbReference type="PROSITE" id="PS00139">
    <property type="entry name" value="THIOL_PROTEASE_CYS"/>
    <property type="match status" value="2"/>
</dbReference>
<dbReference type="EMBL" id="CAJRST010038888">
    <property type="protein sequence ID" value="CAG6014270.1"/>
    <property type="molecule type" value="Genomic_DNA"/>
</dbReference>
<dbReference type="Pfam" id="PF00112">
    <property type="entry name" value="Peptidase_C1"/>
    <property type="match status" value="2"/>
</dbReference>
<dbReference type="InterPro" id="IPR013128">
    <property type="entry name" value="Peptidase_C1A"/>
</dbReference>
<keyword evidence="5" id="KW-0865">Zymogen</keyword>
<sequence length="635" mass="70499">MRRAIWEKTKVMVETHNREAAMGKHTFIMGLNHFADMTNEEFNLRGGLRPIERPENTPSLFPRVPMSRLPRAIDYRKKKMVTRVKNQGSCGSCWAFSSAGALEAQLAKKTGQLIDLSPQNLVDCVSENDGCGGGYMTNAFKYVKENGGIDSEEAYPYAGETQQCSYNSSGMAAQCKGFVEIPVGDERALAVALFKAGPVSVGIDATLGTFQYYQRGIYYDSNCNKDNINHAVLVVGYGVSAKGKKYWIVKNSWGEQWGKKGYVLMARNRGNLCGIANLASYPVMKEPYSRKKFSHDRAMTSTITGLMLGSLLLVSLVAGAAAMFEGRLDAHWELWKKTHGKKYHNQEEDVRRRELWESNLMLITTHNLEASMGFHTYDLSMNAMGDLTPEEIQQMFATLSPPTHIQRAPSPFFGASGSDVPDTMDWRDKGYVTKVKYQGACGSCWAFSAAGALEGQLAKKTGKLVDLSPQNLVDCSSKYGNHGCNGGFMHQAFQYVIDNRGIDSDAGYPYTGRDQQCRYDPRYRAANCSRYNFLPEGDEVALKQAVATIGPISVAIDATRPRFTFYRSGVYNDPSCSQSVNHAVLAVGYGTLNGQDYWLIKNSWGTTFGDQGYIRMSRNRNDQCGIALYGCYPIM</sequence>
<keyword evidence="3" id="KW-0378">Hydrolase</keyword>
<dbReference type="PRINTS" id="PR00705">
    <property type="entry name" value="PAPAIN"/>
</dbReference>
<dbReference type="InterPro" id="IPR025661">
    <property type="entry name" value="Pept_asp_AS"/>
</dbReference>
<accession>A0A8S4BRY2</accession>
<keyword evidence="7" id="KW-0812">Transmembrane</keyword>
<dbReference type="Pfam" id="PF08246">
    <property type="entry name" value="Inhibitor_I29"/>
    <property type="match status" value="2"/>
</dbReference>
<dbReference type="SUPFAM" id="SSF54001">
    <property type="entry name" value="Cysteine proteinases"/>
    <property type="match status" value="2"/>
</dbReference>
<evidence type="ECO:0000256" key="1">
    <source>
        <dbReference type="ARBA" id="ARBA00008455"/>
    </source>
</evidence>
<feature type="transmembrane region" description="Helical" evidence="7">
    <location>
        <begin position="298"/>
        <end position="324"/>
    </location>
</feature>
<dbReference type="SMART" id="SM00848">
    <property type="entry name" value="Inhibitor_I29"/>
    <property type="match status" value="2"/>
</dbReference>
<evidence type="ECO:0000256" key="4">
    <source>
        <dbReference type="ARBA" id="ARBA00022807"/>
    </source>
</evidence>
<dbReference type="InterPro" id="IPR025660">
    <property type="entry name" value="Pept_his_AS"/>
</dbReference>
<evidence type="ECO:0000259" key="9">
    <source>
        <dbReference type="SMART" id="SM00848"/>
    </source>
</evidence>
<comment type="similarity">
    <text evidence="1">Belongs to the peptidase C1 family.</text>
</comment>
<keyword evidence="11" id="KW-1185">Reference proteome</keyword>
<evidence type="ECO:0000256" key="6">
    <source>
        <dbReference type="ARBA" id="ARBA00023157"/>
    </source>
</evidence>
<dbReference type="SMART" id="SM00645">
    <property type="entry name" value="Pept_C1"/>
    <property type="match status" value="2"/>
</dbReference>
<evidence type="ECO:0000256" key="7">
    <source>
        <dbReference type="SAM" id="Phobius"/>
    </source>
</evidence>
<keyword evidence="4" id="KW-0788">Thiol protease</keyword>
<evidence type="ECO:0000256" key="3">
    <source>
        <dbReference type="ARBA" id="ARBA00022801"/>
    </source>
</evidence>
<keyword evidence="7" id="KW-0472">Membrane</keyword>
<dbReference type="PROSITE" id="PS00640">
    <property type="entry name" value="THIOL_PROTEASE_ASN"/>
    <property type="match status" value="2"/>
</dbReference>
<evidence type="ECO:0000259" key="8">
    <source>
        <dbReference type="SMART" id="SM00645"/>
    </source>
</evidence>
<proteinExistence type="inferred from homology"/>
<dbReference type="InterPro" id="IPR000668">
    <property type="entry name" value="Peptidase_C1A_C"/>
</dbReference>
<dbReference type="InterPro" id="IPR013201">
    <property type="entry name" value="Prot_inhib_I29"/>
</dbReference>
<name>A0A8S4BRY2_9TELE</name>
<dbReference type="PROSITE" id="PS00639">
    <property type="entry name" value="THIOL_PROTEASE_HIS"/>
    <property type="match status" value="2"/>
</dbReference>
<gene>
    <name evidence="10" type="ORF">MMEN_LOCUS19262</name>
</gene>
<feature type="domain" description="Cathepsin propeptide inhibitor" evidence="9">
    <location>
        <begin position="332"/>
        <end position="392"/>
    </location>
</feature>
<dbReference type="InterPro" id="IPR039417">
    <property type="entry name" value="Peptidase_C1A_papain-like"/>
</dbReference>
<dbReference type="Proteomes" id="UP000677803">
    <property type="component" value="Unassembled WGS sequence"/>
</dbReference>
<evidence type="ECO:0000256" key="5">
    <source>
        <dbReference type="ARBA" id="ARBA00023145"/>
    </source>
</evidence>
<keyword evidence="6" id="KW-1015">Disulfide bond</keyword>
<dbReference type="OrthoDB" id="190265at2759"/>
<reference evidence="10" key="1">
    <citation type="submission" date="2021-05" db="EMBL/GenBank/DDBJ databases">
        <authorList>
            <person name="Tigano A."/>
        </authorList>
    </citation>
    <scope>NUCLEOTIDE SEQUENCE</scope>
</reference>
<feature type="domain" description="Peptidase C1A papain C-terminal" evidence="8">
    <location>
        <begin position="69"/>
        <end position="283"/>
    </location>
</feature>
<dbReference type="GO" id="GO:0008234">
    <property type="term" value="F:cysteine-type peptidase activity"/>
    <property type="evidence" value="ECO:0007669"/>
    <property type="project" value="UniProtKB-KW"/>
</dbReference>
<dbReference type="InterPro" id="IPR000169">
    <property type="entry name" value="Pept_cys_AS"/>
</dbReference>
<dbReference type="GO" id="GO:0006508">
    <property type="term" value="P:proteolysis"/>
    <property type="evidence" value="ECO:0007669"/>
    <property type="project" value="UniProtKB-KW"/>
</dbReference>
<organism evidence="10 11">
    <name type="scientific">Menidia menidia</name>
    <name type="common">Atlantic silverside</name>
    <dbReference type="NCBI Taxonomy" id="238744"/>
    <lineage>
        <taxon>Eukaryota</taxon>
        <taxon>Metazoa</taxon>
        <taxon>Chordata</taxon>
        <taxon>Craniata</taxon>
        <taxon>Vertebrata</taxon>
        <taxon>Euteleostomi</taxon>
        <taxon>Actinopterygii</taxon>
        <taxon>Neopterygii</taxon>
        <taxon>Teleostei</taxon>
        <taxon>Neoteleostei</taxon>
        <taxon>Acanthomorphata</taxon>
        <taxon>Ovalentaria</taxon>
        <taxon>Atherinomorphae</taxon>
        <taxon>Atheriniformes</taxon>
        <taxon>Atherinopsidae</taxon>
        <taxon>Menidiinae</taxon>
        <taxon>Menidia</taxon>
    </lineage>
</organism>
<evidence type="ECO:0000313" key="11">
    <source>
        <dbReference type="Proteomes" id="UP000677803"/>
    </source>
</evidence>
<keyword evidence="7" id="KW-1133">Transmembrane helix</keyword>
<dbReference type="CDD" id="cd02248">
    <property type="entry name" value="Peptidase_C1A"/>
    <property type="match status" value="2"/>
</dbReference>
<dbReference type="PANTHER" id="PTHR12411">
    <property type="entry name" value="CYSTEINE PROTEASE FAMILY C1-RELATED"/>
    <property type="match status" value="1"/>
</dbReference>
<dbReference type="InterPro" id="IPR038765">
    <property type="entry name" value="Papain-like_cys_pep_sf"/>
</dbReference>
<keyword evidence="2" id="KW-0645">Protease</keyword>